<dbReference type="STRING" id="1443941.A9J31_00990"/>
<name>A0A1A7RCY3_9GAMM</name>
<gene>
    <name evidence="1" type="ORF">A9J31_00990</name>
</gene>
<proteinExistence type="predicted"/>
<accession>A0A1A7RCY3</accession>
<dbReference type="OrthoDB" id="6695411at2"/>
<protein>
    <submittedName>
        <fullName evidence="1">Uncharacterized protein</fullName>
    </submittedName>
</protein>
<dbReference type="EMBL" id="LZDS01000001">
    <property type="protein sequence ID" value="OBX30115.1"/>
    <property type="molecule type" value="Genomic_DNA"/>
</dbReference>
<dbReference type="Proteomes" id="UP000185753">
    <property type="component" value="Unassembled WGS sequence"/>
</dbReference>
<evidence type="ECO:0000313" key="2">
    <source>
        <dbReference type="Proteomes" id="UP000185753"/>
    </source>
</evidence>
<evidence type="ECO:0000313" key="1">
    <source>
        <dbReference type="EMBL" id="OBX30115.1"/>
    </source>
</evidence>
<reference evidence="2" key="1">
    <citation type="submission" date="2016-06" db="EMBL/GenBank/DDBJ databases">
        <authorList>
            <person name="Radolfova-Krizova L."/>
            <person name="Nemec A."/>
        </authorList>
    </citation>
    <scope>NUCLEOTIDE SEQUENCE [LARGE SCALE GENOMIC DNA]</scope>
    <source>
        <strain evidence="2">ANC 4275</strain>
    </source>
</reference>
<dbReference type="RefSeq" id="WP_067761643.1">
    <property type="nucleotide sequence ID" value="NZ_LZDS01000001.1"/>
</dbReference>
<organism evidence="1 2">
    <name type="scientific">Acinetobacter gandensis</name>
    <dbReference type="NCBI Taxonomy" id="1443941"/>
    <lineage>
        <taxon>Bacteria</taxon>
        <taxon>Pseudomonadati</taxon>
        <taxon>Pseudomonadota</taxon>
        <taxon>Gammaproteobacteria</taxon>
        <taxon>Moraxellales</taxon>
        <taxon>Moraxellaceae</taxon>
        <taxon>Acinetobacter</taxon>
    </lineage>
</organism>
<sequence>MSELEKYAFIYCKECGRDNRLKINTEKTGHYQCGSCQAHLMFYGTQKQANYKNWIWGAIIGLPVIFIGYKAVSDDSSWTQKNIQKFEKACEAKMFQTTNLSVSETRRYCDCVINKIVQYDYEKVIKSTQYYMRESQGACRSGMQLFGNYR</sequence>
<comment type="caution">
    <text evidence="1">The sequence shown here is derived from an EMBL/GenBank/DDBJ whole genome shotgun (WGS) entry which is preliminary data.</text>
</comment>
<dbReference type="AlphaFoldDB" id="A0A1A7RCY3"/>
<keyword evidence="2" id="KW-1185">Reference proteome</keyword>